<name>A0A7S2KDD8_9STRA</name>
<sequence>MKIYIALVTAAAIQSSSATKPQLTVEVHNGNFADIEGLDPKITWEASGESGDFDLEGGVEVAARPTSDLASLPRSIWGKASREWKGWGVSARAELESDKPSQAQIELEAEHEEDDISMKITASAGKELAVAKVEGIKGFDAGDDGNSHITINPRWDVDREDGDVILGWENDKTYVEVIANRDDQSLRVSRQIDEKNRVAPFFATNGTLAVEWEREIGEDNTITTTVIADESVEIEWKDHEWTANVEVPLDGTGIDNVSMKVKREVKF</sequence>
<reference evidence="1" key="1">
    <citation type="submission" date="2021-01" db="EMBL/GenBank/DDBJ databases">
        <authorList>
            <person name="Corre E."/>
            <person name="Pelletier E."/>
            <person name="Niang G."/>
            <person name="Scheremetjew M."/>
            <person name="Finn R."/>
            <person name="Kale V."/>
            <person name="Holt S."/>
            <person name="Cochrane G."/>
            <person name="Meng A."/>
            <person name="Brown T."/>
            <person name="Cohen L."/>
        </authorList>
    </citation>
    <scope>NUCLEOTIDE SEQUENCE</scope>
    <source>
        <strain evidence="1">B650</strain>
    </source>
</reference>
<gene>
    <name evidence="1" type="ORF">LDAN0321_LOCUS7736</name>
</gene>
<accession>A0A7S2KDD8</accession>
<dbReference type="EMBL" id="HBGY01012174">
    <property type="protein sequence ID" value="CAD9572096.1"/>
    <property type="molecule type" value="Transcribed_RNA"/>
</dbReference>
<proteinExistence type="predicted"/>
<evidence type="ECO:0000313" key="1">
    <source>
        <dbReference type="EMBL" id="CAD9572096.1"/>
    </source>
</evidence>
<organism evidence="1">
    <name type="scientific">Leptocylindrus danicus</name>
    <dbReference type="NCBI Taxonomy" id="163516"/>
    <lineage>
        <taxon>Eukaryota</taxon>
        <taxon>Sar</taxon>
        <taxon>Stramenopiles</taxon>
        <taxon>Ochrophyta</taxon>
        <taxon>Bacillariophyta</taxon>
        <taxon>Coscinodiscophyceae</taxon>
        <taxon>Chaetocerotophycidae</taxon>
        <taxon>Leptocylindrales</taxon>
        <taxon>Leptocylindraceae</taxon>
        <taxon>Leptocylindrus</taxon>
    </lineage>
</organism>
<dbReference type="AlphaFoldDB" id="A0A7S2KDD8"/>
<protein>
    <submittedName>
        <fullName evidence="1">Uncharacterized protein</fullName>
    </submittedName>
</protein>